<dbReference type="NCBIfam" id="NF007777">
    <property type="entry name" value="PRK10466.1"/>
    <property type="match status" value="1"/>
</dbReference>
<dbReference type="GO" id="GO:0004190">
    <property type="term" value="F:aspartic-type endopeptidase activity"/>
    <property type="evidence" value="ECO:0007669"/>
    <property type="project" value="UniProtKB-KW"/>
</dbReference>
<keyword evidence="5" id="KW-0064">Aspartyl protease</keyword>
<dbReference type="CDD" id="cd06062">
    <property type="entry name" value="H2MP_MemB-H2up"/>
    <property type="match status" value="1"/>
</dbReference>
<organism evidence="8 9">
    <name type="scientific">Proteus myxofaciens ATCC 19692</name>
    <dbReference type="NCBI Taxonomy" id="1354337"/>
    <lineage>
        <taxon>Bacteria</taxon>
        <taxon>Pseudomonadati</taxon>
        <taxon>Pseudomonadota</taxon>
        <taxon>Gammaproteobacteria</taxon>
        <taxon>Enterobacterales</taxon>
        <taxon>Morganellaceae</taxon>
        <taxon>Proteus</taxon>
    </lineage>
</organism>
<dbReference type="PRINTS" id="PR00446">
    <property type="entry name" value="HYDRGNUPTAKE"/>
</dbReference>
<keyword evidence="6 8" id="KW-0378">Hydrolase</keyword>
<evidence type="ECO:0000256" key="4">
    <source>
        <dbReference type="ARBA" id="ARBA00022723"/>
    </source>
</evidence>
<dbReference type="AlphaFoldDB" id="A0A198FNX1"/>
<evidence type="ECO:0000256" key="5">
    <source>
        <dbReference type="ARBA" id="ARBA00022750"/>
    </source>
</evidence>
<feature type="binding site" evidence="7">
    <location>
        <position position="62"/>
    </location>
    <ligand>
        <name>Ni(2+)</name>
        <dbReference type="ChEBI" id="CHEBI:49786"/>
    </ligand>
</feature>
<dbReference type="STRING" id="1354337.M983_2267"/>
<dbReference type="PANTHER" id="PTHR30302:SF1">
    <property type="entry name" value="HYDROGENASE 2 MATURATION PROTEASE"/>
    <property type="match status" value="1"/>
</dbReference>
<dbReference type="SUPFAM" id="SSF53163">
    <property type="entry name" value="HybD-like"/>
    <property type="match status" value="1"/>
</dbReference>
<dbReference type="NCBIfam" id="TIGR00072">
    <property type="entry name" value="hydrog_prot"/>
    <property type="match status" value="1"/>
</dbReference>
<dbReference type="FunFam" id="3.40.50.1450:FF:000002">
    <property type="entry name" value="Hydrogenase 1 maturation protease"/>
    <property type="match status" value="1"/>
</dbReference>
<dbReference type="Pfam" id="PF01750">
    <property type="entry name" value="HycI"/>
    <property type="match status" value="1"/>
</dbReference>
<evidence type="ECO:0000256" key="2">
    <source>
        <dbReference type="ARBA" id="ARBA00022596"/>
    </source>
</evidence>
<dbReference type="OrthoDB" id="9792731at2"/>
<dbReference type="GO" id="GO:0008047">
    <property type="term" value="F:enzyme activator activity"/>
    <property type="evidence" value="ECO:0007669"/>
    <property type="project" value="InterPro"/>
</dbReference>
<comment type="similarity">
    <text evidence="1">Belongs to the peptidase A31 family.</text>
</comment>
<name>A0A198FNX1_9GAMM</name>
<dbReference type="GO" id="GO:0016485">
    <property type="term" value="P:protein processing"/>
    <property type="evidence" value="ECO:0007669"/>
    <property type="project" value="InterPro"/>
</dbReference>
<sequence>MRTLVLGIGNLLLSDEGIGVRIVEALEERFSLPENVDVIDGGTSGMEILQDIASRDLLIVVDAVKSNHEPGSLFVLHDDDVPALFTQKISPHQLGLSDVLMALKMTDEFPRKLILVGIEPASLVPSMSLSAIGQHAKERALAQVVSLLREYGLSVIPKEGTL</sequence>
<dbReference type="Gene3D" id="3.40.50.1450">
    <property type="entry name" value="HybD-like"/>
    <property type="match status" value="1"/>
</dbReference>
<evidence type="ECO:0000313" key="9">
    <source>
        <dbReference type="Proteomes" id="UP000094023"/>
    </source>
</evidence>
<dbReference type="EMBL" id="LXEN01000108">
    <property type="protein sequence ID" value="OAT25851.1"/>
    <property type="molecule type" value="Genomic_DNA"/>
</dbReference>
<dbReference type="RefSeq" id="WP_066750646.1">
    <property type="nucleotide sequence ID" value="NZ_LXEN01000108.1"/>
</dbReference>
<keyword evidence="4 7" id="KW-0479">Metal-binding</keyword>
<evidence type="ECO:0000256" key="6">
    <source>
        <dbReference type="ARBA" id="ARBA00022801"/>
    </source>
</evidence>
<dbReference type="EC" id="3.4.-.-" evidence="8"/>
<dbReference type="Proteomes" id="UP000094023">
    <property type="component" value="Unassembled WGS sequence"/>
</dbReference>
<protein>
    <submittedName>
        <fullName evidence="8">Hydrogenase maturation protease</fullName>
        <ecNumber evidence="8">3.4.-.-</ecNumber>
        <ecNumber evidence="8">3.4.24.-</ecNumber>
    </submittedName>
</protein>
<dbReference type="PATRIC" id="fig|1354337.4.peg.2325"/>
<accession>A0A198FNX1</accession>
<keyword evidence="3 8" id="KW-0645">Protease</keyword>
<comment type="caution">
    <text evidence="8">The sequence shown here is derived from an EMBL/GenBank/DDBJ whole genome shotgun (WGS) entry which is preliminary data.</text>
</comment>
<evidence type="ECO:0000313" key="8">
    <source>
        <dbReference type="EMBL" id="OAT25851.1"/>
    </source>
</evidence>
<feature type="binding site" evidence="7">
    <location>
        <position position="92"/>
    </location>
    <ligand>
        <name>Ni(2+)</name>
        <dbReference type="ChEBI" id="CHEBI:49786"/>
    </ligand>
</feature>
<dbReference type="InterPro" id="IPR023430">
    <property type="entry name" value="Pept_HybD-like_dom_sf"/>
</dbReference>
<evidence type="ECO:0000256" key="7">
    <source>
        <dbReference type="PIRSR" id="PIRSR604419-1"/>
    </source>
</evidence>
<dbReference type="InterPro" id="IPR000671">
    <property type="entry name" value="Peptidase_A31"/>
</dbReference>
<feature type="binding site" evidence="7">
    <location>
        <position position="16"/>
    </location>
    <ligand>
        <name>Ni(2+)</name>
        <dbReference type="ChEBI" id="CHEBI:49786"/>
    </ligand>
</feature>
<evidence type="ECO:0000256" key="1">
    <source>
        <dbReference type="ARBA" id="ARBA00006814"/>
    </source>
</evidence>
<keyword evidence="2 7" id="KW-0533">Nickel</keyword>
<gene>
    <name evidence="8" type="ORF">M983_2267</name>
</gene>
<evidence type="ECO:0000256" key="3">
    <source>
        <dbReference type="ARBA" id="ARBA00022670"/>
    </source>
</evidence>
<dbReference type="PANTHER" id="PTHR30302">
    <property type="entry name" value="HYDROGENASE 1 MATURATION PROTEASE"/>
    <property type="match status" value="1"/>
</dbReference>
<keyword evidence="9" id="KW-1185">Reference proteome</keyword>
<proteinExistence type="inferred from homology"/>
<reference evidence="8 9" key="1">
    <citation type="submission" date="2016-04" db="EMBL/GenBank/DDBJ databases">
        <title>ATOL: Assembling a taxonomically balanced genome-scale reconstruction of the evolutionary history of the Enterobacteriaceae.</title>
        <authorList>
            <person name="Plunkett G.III."/>
            <person name="Neeno-Eckwall E.C."/>
            <person name="Glasner J.D."/>
            <person name="Perna N.T."/>
        </authorList>
    </citation>
    <scope>NUCLEOTIDE SEQUENCE [LARGE SCALE GENOMIC DNA]</scope>
    <source>
        <strain evidence="8 9">ATCC 19692</strain>
    </source>
</reference>
<dbReference type="InterPro" id="IPR004419">
    <property type="entry name" value="Pept_A31_hyd_express"/>
</dbReference>
<dbReference type="GO" id="GO:0046872">
    <property type="term" value="F:metal ion binding"/>
    <property type="evidence" value="ECO:0007669"/>
    <property type="project" value="UniProtKB-KW"/>
</dbReference>
<dbReference type="EC" id="3.4.24.-" evidence="8"/>
<dbReference type="NCBIfam" id="TIGR00140">
    <property type="entry name" value="hupD"/>
    <property type="match status" value="1"/>
</dbReference>